<dbReference type="Proteomes" id="UP001470230">
    <property type="component" value="Unassembled WGS sequence"/>
</dbReference>
<dbReference type="Pfam" id="PF13306">
    <property type="entry name" value="LRR_5"/>
    <property type="match status" value="1"/>
</dbReference>
<accession>A0ABR2L4Q6</accession>
<organism evidence="1 2">
    <name type="scientific">Tritrichomonas musculus</name>
    <dbReference type="NCBI Taxonomy" id="1915356"/>
    <lineage>
        <taxon>Eukaryota</taxon>
        <taxon>Metamonada</taxon>
        <taxon>Parabasalia</taxon>
        <taxon>Tritrichomonadida</taxon>
        <taxon>Tritrichomonadidae</taxon>
        <taxon>Tritrichomonas</taxon>
    </lineage>
</organism>
<proteinExistence type="predicted"/>
<evidence type="ECO:0000313" key="2">
    <source>
        <dbReference type="Proteomes" id="UP001470230"/>
    </source>
</evidence>
<gene>
    <name evidence="1" type="ORF">M9Y10_000618</name>
</gene>
<sequence length="142" mass="16489">MTLSSFGRETLSKWTFQIQSKSLDHIRSTSQILKESRFQQVSHEFIKMLLIVSIILFELNLIQILDSKNIEEKAFCYTNIYRIAIPASVTKICKHAFSFCEQLVRVEFQPNSQIREIDIEAFYGYNSNLRSISIPASVSKIF</sequence>
<dbReference type="Gene3D" id="3.80.10.10">
    <property type="entry name" value="Ribonuclease Inhibitor"/>
    <property type="match status" value="1"/>
</dbReference>
<dbReference type="EMBL" id="JAPFFF010000001">
    <property type="protein sequence ID" value="KAK8898334.1"/>
    <property type="molecule type" value="Genomic_DNA"/>
</dbReference>
<keyword evidence="2" id="KW-1185">Reference proteome</keyword>
<comment type="caution">
    <text evidence="1">The sequence shown here is derived from an EMBL/GenBank/DDBJ whole genome shotgun (WGS) entry which is preliminary data.</text>
</comment>
<protein>
    <submittedName>
        <fullName evidence="1">Uncharacterized protein</fullName>
    </submittedName>
</protein>
<dbReference type="InterPro" id="IPR032675">
    <property type="entry name" value="LRR_dom_sf"/>
</dbReference>
<dbReference type="InterPro" id="IPR026906">
    <property type="entry name" value="LRR_5"/>
</dbReference>
<reference evidence="1 2" key="1">
    <citation type="submission" date="2024-04" db="EMBL/GenBank/DDBJ databases">
        <title>Tritrichomonas musculus Genome.</title>
        <authorList>
            <person name="Alves-Ferreira E."/>
            <person name="Grigg M."/>
            <person name="Lorenzi H."/>
            <person name="Galac M."/>
        </authorList>
    </citation>
    <scope>NUCLEOTIDE SEQUENCE [LARGE SCALE GENOMIC DNA]</scope>
    <source>
        <strain evidence="1 2">EAF2021</strain>
    </source>
</reference>
<name>A0ABR2L4Q6_9EUKA</name>
<evidence type="ECO:0000313" key="1">
    <source>
        <dbReference type="EMBL" id="KAK8898334.1"/>
    </source>
</evidence>